<proteinExistence type="predicted"/>
<reference evidence="1 2" key="1">
    <citation type="submission" date="2016-04" db="EMBL/GenBank/DDBJ databases">
        <title>Comparative genomics of Morganella phages MP1 and MP2 define new clades among the T4 and T7-like Viruses.</title>
        <authorList>
            <person name="Pinto G."/>
            <person name="Oliveira A."/>
            <person name="Malgorzata L."/>
            <person name="Kropinski A."/>
            <person name="Azeredo J."/>
        </authorList>
    </citation>
    <scope>NUCLEOTIDE SEQUENCE [LARGE SCALE GENOMIC DNA]</scope>
</reference>
<accession>A0A192YA05</accession>
<sequence length="112" mass="12992">MKTNVFLELFQSKSDICYEFNIPDECLDNVTIVLAFYEYENYSGDVTVVYRDKNGIFWHVEGGHCSCYGLEDQWDPIEIGDIEIFKEYSKRVSVGYYSFGSGGKTIYDLVFN</sequence>
<organism evidence="1 2">
    <name type="scientific">Morganella phage vB_MmoM_MP1</name>
    <dbReference type="NCBI Taxonomy" id="1852628"/>
    <lineage>
        <taxon>Viruses</taxon>
        <taxon>Duplodnaviria</taxon>
        <taxon>Heunggongvirae</taxon>
        <taxon>Uroviricota</taxon>
        <taxon>Caudoviricetes</taxon>
        <taxon>Pantevenvirales</taxon>
        <taxon>Straboviridae</taxon>
        <taxon>Gualtarvirus</taxon>
        <taxon>Gualtarvirus mp1</taxon>
    </lineage>
</organism>
<gene>
    <name evidence="1" type="ORF">MP1_gp0123</name>
</gene>
<dbReference type="RefSeq" id="YP_009279981.1">
    <property type="nucleotide sequence ID" value="NC_031020.1"/>
</dbReference>
<dbReference type="GeneID" id="29059485"/>
<dbReference type="EMBL" id="KX078569">
    <property type="protein sequence ID" value="ANM46554.1"/>
    <property type="molecule type" value="Genomic_DNA"/>
</dbReference>
<evidence type="ECO:0000313" key="1">
    <source>
        <dbReference type="EMBL" id="ANM46554.1"/>
    </source>
</evidence>
<dbReference type="KEGG" id="vg:29059485"/>
<evidence type="ECO:0000313" key="2">
    <source>
        <dbReference type="Proteomes" id="UP000203816"/>
    </source>
</evidence>
<dbReference type="OrthoDB" id="26311at10239"/>
<protein>
    <submittedName>
        <fullName evidence="1">Uncharacterized protein</fullName>
    </submittedName>
</protein>
<keyword evidence="2" id="KW-1185">Reference proteome</keyword>
<dbReference type="Proteomes" id="UP000203816">
    <property type="component" value="Segment"/>
</dbReference>
<name>A0A192YA05_9CAUD</name>